<organism evidence="1 2">
    <name type="scientific">Abeliophyllum distichum</name>
    <dbReference type="NCBI Taxonomy" id="126358"/>
    <lineage>
        <taxon>Eukaryota</taxon>
        <taxon>Viridiplantae</taxon>
        <taxon>Streptophyta</taxon>
        <taxon>Embryophyta</taxon>
        <taxon>Tracheophyta</taxon>
        <taxon>Spermatophyta</taxon>
        <taxon>Magnoliopsida</taxon>
        <taxon>eudicotyledons</taxon>
        <taxon>Gunneridae</taxon>
        <taxon>Pentapetalae</taxon>
        <taxon>asterids</taxon>
        <taxon>lamiids</taxon>
        <taxon>Lamiales</taxon>
        <taxon>Oleaceae</taxon>
        <taxon>Forsythieae</taxon>
        <taxon>Abeliophyllum</taxon>
    </lineage>
</organism>
<dbReference type="Proteomes" id="UP001604336">
    <property type="component" value="Unassembled WGS sequence"/>
</dbReference>
<dbReference type="EMBL" id="JBFOLK010000001">
    <property type="protein sequence ID" value="KAL2543436.1"/>
    <property type="molecule type" value="Genomic_DNA"/>
</dbReference>
<evidence type="ECO:0000313" key="1">
    <source>
        <dbReference type="EMBL" id="KAL2543436.1"/>
    </source>
</evidence>
<name>A0ABD1W1A5_9LAMI</name>
<accession>A0ABD1W1A5</accession>
<gene>
    <name evidence="1" type="ORF">Adt_04414</name>
</gene>
<protein>
    <submittedName>
        <fullName evidence="1">Uncharacterized protein</fullName>
    </submittedName>
</protein>
<reference evidence="2" key="1">
    <citation type="submission" date="2024-07" db="EMBL/GenBank/DDBJ databases">
        <title>Two chromosome-level genome assemblies of Korean endemic species Abeliophyllum distichum and Forsythia ovata (Oleaceae).</title>
        <authorList>
            <person name="Jang H."/>
        </authorList>
    </citation>
    <scope>NUCLEOTIDE SEQUENCE [LARGE SCALE GENOMIC DNA]</scope>
</reference>
<keyword evidence="2" id="KW-1185">Reference proteome</keyword>
<dbReference type="AlphaFoldDB" id="A0ABD1W1A5"/>
<proteinExistence type="predicted"/>
<comment type="caution">
    <text evidence="1">The sequence shown here is derived from an EMBL/GenBank/DDBJ whole genome shotgun (WGS) entry which is preliminary data.</text>
</comment>
<sequence length="101" mass="11723">MAVSTLIYDIYPRPNFLKLEIYLMHILPQVTFTVHSQRLPCVEEFELNVQQKLDLNASLVLPDSCPMRHYYLRAYSSLSNVEPTDMGLTKTVQATTDWRMA</sequence>
<evidence type="ECO:0000313" key="2">
    <source>
        <dbReference type="Proteomes" id="UP001604336"/>
    </source>
</evidence>